<dbReference type="MEROPS" id="U32.002"/>
<dbReference type="PANTHER" id="PTHR30217">
    <property type="entry name" value="PEPTIDASE U32 FAMILY"/>
    <property type="match status" value="1"/>
</dbReference>
<proteinExistence type="inferred from homology"/>
<dbReference type="STRING" id="158189.SpiBuddy_1658"/>
<evidence type="ECO:0000313" key="5">
    <source>
        <dbReference type="EMBL" id="ADY13483.1"/>
    </source>
</evidence>
<accession>F0RZD1</accession>
<dbReference type="RefSeq" id="WP_013607333.1">
    <property type="nucleotide sequence ID" value="NC_015152.1"/>
</dbReference>
<dbReference type="HOGENOM" id="CLU_011540_0_2_12"/>
<dbReference type="GO" id="GO:0008233">
    <property type="term" value="F:peptidase activity"/>
    <property type="evidence" value="ECO:0007669"/>
    <property type="project" value="UniProtKB-KW"/>
</dbReference>
<dbReference type="PROSITE" id="PS01276">
    <property type="entry name" value="PEPTIDASE_U32"/>
    <property type="match status" value="1"/>
</dbReference>
<keyword evidence="6" id="KW-1185">Reference proteome</keyword>
<gene>
    <name evidence="5" type="ordered locus">SpiBuddy_1658</name>
</gene>
<dbReference type="InterPro" id="IPR032525">
    <property type="entry name" value="Peptidase_U32_C"/>
</dbReference>
<dbReference type="EMBL" id="CP002541">
    <property type="protein sequence ID" value="ADY13483.1"/>
    <property type="molecule type" value="Genomic_DNA"/>
</dbReference>
<dbReference type="Pfam" id="PF16325">
    <property type="entry name" value="Peptidase_U32_C"/>
    <property type="match status" value="1"/>
</dbReference>
<evidence type="ECO:0000313" key="6">
    <source>
        <dbReference type="Proteomes" id="UP000008466"/>
    </source>
</evidence>
<name>F0RZD1_SPHGB</name>
<keyword evidence="2" id="KW-0378">Hydrolase</keyword>
<dbReference type="Proteomes" id="UP000008466">
    <property type="component" value="Chromosome"/>
</dbReference>
<protein>
    <submittedName>
        <fullName evidence="5">Peptidase U32</fullName>
    </submittedName>
</protein>
<evidence type="ECO:0000256" key="2">
    <source>
        <dbReference type="ARBA" id="ARBA00022801"/>
    </source>
</evidence>
<dbReference type="KEGG" id="sbu:SpiBuddy_1658"/>
<feature type="domain" description="Peptidase family U32 C-terminal" evidence="4">
    <location>
        <begin position="341"/>
        <end position="421"/>
    </location>
</feature>
<evidence type="ECO:0000259" key="4">
    <source>
        <dbReference type="Pfam" id="PF16325"/>
    </source>
</evidence>
<dbReference type="InterPro" id="IPR051454">
    <property type="entry name" value="RNA/ubiquinone_mod_enzymes"/>
</dbReference>
<sequence>MSIELLSPAGNLEKLRLAFAYGADAAYLGLSDFSLRSNAKNFTAEDLEQVKQLKLDSGKRLYCTLNMLFDEANLASLKEQLPLIKTWPFDAFIISDIGLVPLLQDALGPSVELHLSTQASCTNSSSASMYHKMGFSRVILGRETPLEDIRRIKDANPDLQLEVFVHGAMCMAYSGRCLLSSHLAGRSANRGDCSHTCRWNYQLAQSEELAQVLASGELALQEEQRTGVYYPIREEDGYTTILSSKDLCMIDHLQELIDAGVDSLKIEGRMKSSYYVAVVSRAYRKALDAIGTGSDSWKLFRQDLFDISHREYSTGFFFGHGPVDPTMGQGIDKSTEQGYLRNYLFCGFIGKQIEKGIWAMDLKNQLRQGMAIEYIGSDVYRIEDDAFCLLDENFQPISQADHGKVQYLKTDKSLQTGYIIRRETMVK</sequence>
<dbReference type="GO" id="GO:0006508">
    <property type="term" value="P:proteolysis"/>
    <property type="evidence" value="ECO:0007669"/>
    <property type="project" value="UniProtKB-KW"/>
</dbReference>
<reference evidence="6" key="1">
    <citation type="submission" date="2011-02" db="EMBL/GenBank/DDBJ databases">
        <title>Complete sequence of Spirochaeta sp. Buddy.</title>
        <authorList>
            <person name="Lucas S."/>
            <person name="Copeland A."/>
            <person name="Lapidus A."/>
            <person name="Cheng J.-F."/>
            <person name="Goodwin L."/>
            <person name="Pitluck S."/>
            <person name="Zeytun A."/>
            <person name="Detter J.C."/>
            <person name="Han C."/>
            <person name="Tapia R."/>
            <person name="Land M."/>
            <person name="Hauser L."/>
            <person name="Kyrpides N."/>
            <person name="Ivanova N."/>
            <person name="Mikhailova N."/>
            <person name="Pagani I."/>
            <person name="Ritalahti K.M."/>
            <person name="Loeffler F.E."/>
            <person name="Woyke T."/>
        </authorList>
    </citation>
    <scope>NUCLEOTIDE SEQUENCE [LARGE SCALE GENOMIC DNA]</scope>
    <source>
        <strain evidence="6">ATCC BAA-1886 / DSM 22777 / Buddy</strain>
    </source>
</reference>
<dbReference type="Gene3D" id="2.40.30.10">
    <property type="entry name" value="Translation factors"/>
    <property type="match status" value="1"/>
</dbReference>
<organism evidence="5 6">
    <name type="scientific">Sphaerochaeta globosa (strain ATCC BAA-1886 / DSM 22777 / Buddy)</name>
    <name type="common">Spirochaeta sp. (strain Buddy)</name>
    <dbReference type="NCBI Taxonomy" id="158189"/>
    <lineage>
        <taxon>Bacteria</taxon>
        <taxon>Pseudomonadati</taxon>
        <taxon>Spirochaetota</taxon>
        <taxon>Spirochaetia</taxon>
        <taxon>Spirochaetales</taxon>
        <taxon>Sphaerochaetaceae</taxon>
        <taxon>Sphaerochaeta</taxon>
    </lineage>
</organism>
<dbReference type="eggNOG" id="COG0826">
    <property type="taxonomic scope" value="Bacteria"/>
</dbReference>
<dbReference type="Pfam" id="PF01136">
    <property type="entry name" value="Peptidase_U32"/>
    <property type="match status" value="1"/>
</dbReference>
<comment type="similarity">
    <text evidence="3">Belongs to the peptidase U32 family.</text>
</comment>
<keyword evidence="1" id="KW-0645">Protease</keyword>
<evidence type="ECO:0000256" key="1">
    <source>
        <dbReference type="ARBA" id="ARBA00022670"/>
    </source>
</evidence>
<dbReference type="InterPro" id="IPR001539">
    <property type="entry name" value="Peptidase_U32"/>
</dbReference>
<evidence type="ECO:0000256" key="3">
    <source>
        <dbReference type="ARBA" id="ARBA00038374"/>
    </source>
</evidence>
<dbReference type="PANTHER" id="PTHR30217:SF6">
    <property type="entry name" value="TRNA HYDROXYLATION PROTEIN P"/>
    <property type="match status" value="1"/>
</dbReference>
<dbReference type="AlphaFoldDB" id="F0RZD1"/>